<dbReference type="GO" id="GO:0006689">
    <property type="term" value="P:ganglioside catabolic process"/>
    <property type="evidence" value="ECO:0007669"/>
    <property type="project" value="InterPro"/>
</dbReference>
<feature type="chain" id="PRO_5008899008" description="MD-2-related lipid-recognition domain-containing protein" evidence="2">
    <location>
        <begin position="19"/>
        <end position="233"/>
    </location>
</feature>
<feature type="signal peptide" evidence="2">
    <location>
        <begin position="1"/>
        <end position="18"/>
    </location>
</feature>
<reference evidence="4 5" key="1">
    <citation type="journal article" date="2016" name="Nat. Commun.">
        <title>Extremotolerant tardigrade genome and improved radiotolerance of human cultured cells by tardigrade-unique protein.</title>
        <authorList>
            <person name="Hashimoto T."/>
            <person name="Horikawa D.D."/>
            <person name="Saito Y."/>
            <person name="Kuwahara H."/>
            <person name="Kozuka-Hata H."/>
            <person name="Shin-I T."/>
            <person name="Minakuchi Y."/>
            <person name="Ohishi K."/>
            <person name="Motoyama A."/>
            <person name="Aizu T."/>
            <person name="Enomoto A."/>
            <person name="Kondo K."/>
            <person name="Tanaka S."/>
            <person name="Hara Y."/>
            <person name="Koshikawa S."/>
            <person name="Sagara H."/>
            <person name="Miura T."/>
            <person name="Yokobori S."/>
            <person name="Miyagawa K."/>
            <person name="Suzuki Y."/>
            <person name="Kubo T."/>
            <person name="Oyama M."/>
            <person name="Kohara Y."/>
            <person name="Fujiyama A."/>
            <person name="Arakawa K."/>
            <person name="Katayama T."/>
            <person name="Toyoda A."/>
            <person name="Kunieda T."/>
        </authorList>
    </citation>
    <scope>NUCLEOTIDE SEQUENCE [LARGE SCALE GENOMIC DNA]</scope>
    <source>
        <strain evidence="4 5">YOKOZUNA-1</strain>
    </source>
</reference>
<feature type="domain" description="MD-2-related lipid-recognition" evidence="3">
    <location>
        <begin position="61"/>
        <end position="187"/>
    </location>
</feature>
<dbReference type="EMBL" id="BDGG01000013">
    <property type="protein sequence ID" value="GAV06530.1"/>
    <property type="molecule type" value="Genomic_DNA"/>
</dbReference>
<dbReference type="OrthoDB" id="6409159at2759"/>
<accession>A0A1D1VYP1</accession>
<evidence type="ECO:0000256" key="2">
    <source>
        <dbReference type="SAM" id="SignalP"/>
    </source>
</evidence>
<dbReference type="GO" id="GO:0005319">
    <property type="term" value="F:lipid transporter activity"/>
    <property type="evidence" value="ECO:0007669"/>
    <property type="project" value="TreeGrafter"/>
</dbReference>
<proteinExistence type="predicted"/>
<protein>
    <recommendedName>
        <fullName evidence="3">MD-2-related lipid-recognition domain-containing protein</fullName>
    </recommendedName>
</protein>
<organism evidence="4 5">
    <name type="scientific">Ramazzottius varieornatus</name>
    <name type="common">Water bear</name>
    <name type="synonym">Tardigrade</name>
    <dbReference type="NCBI Taxonomy" id="947166"/>
    <lineage>
        <taxon>Eukaryota</taxon>
        <taxon>Metazoa</taxon>
        <taxon>Ecdysozoa</taxon>
        <taxon>Tardigrada</taxon>
        <taxon>Eutardigrada</taxon>
        <taxon>Parachela</taxon>
        <taxon>Hypsibioidea</taxon>
        <taxon>Ramazzottiidae</taxon>
        <taxon>Ramazzottius</taxon>
    </lineage>
</organism>
<dbReference type="STRING" id="947166.A0A1D1VYP1"/>
<dbReference type="InterPro" id="IPR028996">
    <property type="entry name" value="GM2-AP"/>
</dbReference>
<sequence length="233" mass="26139">MAAFFSLATILAVAAVQALAFPAVIPEEEPLALWQEFREAVLPQFTPRAHASEMGVTVTKFKWSNCGRSNDPIRIISLDVQENLVFSMTVDITETITAPVKLEWSIAKKIGLIYVHIPCSMIDIPCVYPDACKTWSDLMPVCHEDIINNDLPCSCPVYPGRYSVVDLDVNLGDINRPRTQQTFQVDLKEYLPMATESKAKVNGDYKMEITLSKAKKRLICAATQFTMRYSPPY</sequence>
<dbReference type="AlphaFoldDB" id="A0A1D1VYP1"/>
<dbReference type="PANTHER" id="PTHR17357:SF0">
    <property type="entry name" value="GANGLIOSIDE GM2 ACTIVATOR"/>
    <property type="match status" value="1"/>
</dbReference>
<evidence type="ECO:0000313" key="4">
    <source>
        <dbReference type="EMBL" id="GAV06530.1"/>
    </source>
</evidence>
<gene>
    <name evidence="4" type="primary">RvY_16499-1</name>
    <name evidence="4" type="synonym">RvY_16499.1</name>
    <name evidence="4" type="ORF">RvY_16499</name>
</gene>
<dbReference type="InterPro" id="IPR036846">
    <property type="entry name" value="GM2-AP_sf"/>
</dbReference>
<dbReference type="PANTHER" id="PTHR17357">
    <property type="entry name" value="GM2 GANGLIOSIDE ACTIVATOR PROTEIN"/>
    <property type="match status" value="1"/>
</dbReference>
<evidence type="ECO:0000256" key="1">
    <source>
        <dbReference type="ARBA" id="ARBA00022729"/>
    </source>
</evidence>
<comment type="caution">
    <text evidence="4">The sequence shown here is derived from an EMBL/GenBank/DDBJ whole genome shotgun (WGS) entry which is preliminary data.</text>
</comment>
<dbReference type="Pfam" id="PF02221">
    <property type="entry name" value="E1_DerP2_DerF2"/>
    <property type="match status" value="1"/>
</dbReference>
<keyword evidence="1 2" id="KW-0732">Signal</keyword>
<evidence type="ECO:0000313" key="5">
    <source>
        <dbReference type="Proteomes" id="UP000186922"/>
    </source>
</evidence>
<dbReference type="GO" id="GO:0008047">
    <property type="term" value="F:enzyme activator activity"/>
    <property type="evidence" value="ECO:0007669"/>
    <property type="project" value="InterPro"/>
</dbReference>
<dbReference type="InterPro" id="IPR003172">
    <property type="entry name" value="ML_dom"/>
</dbReference>
<dbReference type="Gene3D" id="2.70.220.10">
    <property type="entry name" value="Ganglioside GM2 activator"/>
    <property type="match status" value="1"/>
</dbReference>
<name>A0A1D1VYP1_RAMVA</name>
<evidence type="ECO:0000259" key="3">
    <source>
        <dbReference type="Pfam" id="PF02221"/>
    </source>
</evidence>
<dbReference type="Proteomes" id="UP000186922">
    <property type="component" value="Unassembled WGS sequence"/>
</dbReference>
<dbReference type="SUPFAM" id="SSF63707">
    <property type="entry name" value="Ganglioside M2 (gm2) activator"/>
    <property type="match status" value="1"/>
</dbReference>
<keyword evidence="5" id="KW-1185">Reference proteome</keyword>
<dbReference type="GO" id="GO:0009898">
    <property type="term" value="C:cytoplasmic side of plasma membrane"/>
    <property type="evidence" value="ECO:0007669"/>
    <property type="project" value="TreeGrafter"/>
</dbReference>